<reference evidence="2" key="1">
    <citation type="submission" date="2024-03" db="EMBL/GenBank/DDBJ databases">
        <title>WGS assembly of Saponaria officinalis var. Norfolk2.</title>
        <authorList>
            <person name="Jenkins J."/>
            <person name="Shu S."/>
            <person name="Grimwood J."/>
            <person name="Barry K."/>
            <person name="Goodstein D."/>
            <person name="Schmutz J."/>
            <person name="Leebens-Mack J."/>
            <person name="Osbourn A."/>
        </authorList>
    </citation>
    <scope>NUCLEOTIDE SEQUENCE [LARGE SCALE GENOMIC DNA]</scope>
    <source>
        <strain evidence="2">JIC</strain>
    </source>
</reference>
<comment type="caution">
    <text evidence="2">The sequence shown here is derived from an EMBL/GenBank/DDBJ whole genome shotgun (WGS) entry which is preliminary data.</text>
</comment>
<keyword evidence="3" id="KW-1185">Reference proteome</keyword>
<dbReference type="AlphaFoldDB" id="A0AAW1H0Y8"/>
<protein>
    <submittedName>
        <fullName evidence="2">Uncharacterized protein</fullName>
    </submittedName>
</protein>
<feature type="compositionally biased region" description="Polar residues" evidence="1">
    <location>
        <begin position="84"/>
        <end position="95"/>
    </location>
</feature>
<proteinExistence type="predicted"/>
<name>A0AAW1H0Y8_SAPOF</name>
<evidence type="ECO:0000256" key="1">
    <source>
        <dbReference type="SAM" id="MobiDB-lite"/>
    </source>
</evidence>
<dbReference type="Proteomes" id="UP001443914">
    <property type="component" value="Unassembled WGS sequence"/>
</dbReference>
<sequence length="105" mass="11761">MTISAIKEKITSYTKIKQIEDDKLKAKEKEKLLYSSDDDIGLDMDFSGSSDTEIIKTFMDALKKTLKAKNEEDDYVNSMKRGSASDTSMASNKIHSSLKDLVQDA</sequence>
<feature type="region of interest" description="Disordered" evidence="1">
    <location>
        <begin position="76"/>
        <end position="105"/>
    </location>
</feature>
<organism evidence="2 3">
    <name type="scientific">Saponaria officinalis</name>
    <name type="common">Common soapwort</name>
    <name type="synonym">Lychnis saponaria</name>
    <dbReference type="NCBI Taxonomy" id="3572"/>
    <lineage>
        <taxon>Eukaryota</taxon>
        <taxon>Viridiplantae</taxon>
        <taxon>Streptophyta</taxon>
        <taxon>Embryophyta</taxon>
        <taxon>Tracheophyta</taxon>
        <taxon>Spermatophyta</taxon>
        <taxon>Magnoliopsida</taxon>
        <taxon>eudicotyledons</taxon>
        <taxon>Gunneridae</taxon>
        <taxon>Pentapetalae</taxon>
        <taxon>Caryophyllales</taxon>
        <taxon>Caryophyllaceae</taxon>
        <taxon>Caryophylleae</taxon>
        <taxon>Saponaria</taxon>
    </lineage>
</organism>
<gene>
    <name evidence="2" type="ORF">RND81_13G130300</name>
</gene>
<dbReference type="EMBL" id="JBDFQZ010000013">
    <property type="protein sequence ID" value="KAK9669441.1"/>
    <property type="molecule type" value="Genomic_DNA"/>
</dbReference>
<accession>A0AAW1H0Y8</accession>
<evidence type="ECO:0000313" key="3">
    <source>
        <dbReference type="Proteomes" id="UP001443914"/>
    </source>
</evidence>
<evidence type="ECO:0000313" key="2">
    <source>
        <dbReference type="EMBL" id="KAK9669441.1"/>
    </source>
</evidence>